<evidence type="ECO:0000259" key="1">
    <source>
        <dbReference type="SMART" id="SM00470"/>
    </source>
</evidence>
<reference evidence="2 3" key="1">
    <citation type="submission" date="2017-08" db="EMBL/GenBank/DDBJ databases">
        <title>Infants hospitalized years apart are colonized by the same room-sourced microbial strains.</title>
        <authorList>
            <person name="Brooks B."/>
            <person name="Olm M.R."/>
            <person name="Firek B.A."/>
            <person name="Baker R."/>
            <person name="Thomas B.C."/>
            <person name="Morowitz M.J."/>
            <person name="Banfield J.F."/>
        </authorList>
    </citation>
    <scope>NUCLEOTIDE SEQUENCE [LARGE SCALE GENOMIC DNA]</scope>
    <source>
        <strain evidence="2">S2_018_000_R2_101</strain>
    </source>
</reference>
<accession>A0A2W5BXV8</accession>
<dbReference type="Gene3D" id="3.90.1530.30">
    <property type="match status" value="1"/>
</dbReference>
<name>A0A2W5BXV8_9SPHN</name>
<dbReference type="SMART" id="SM00470">
    <property type="entry name" value="ParB"/>
    <property type="match status" value="1"/>
</dbReference>
<dbReference type="AlphaFoldDB" id="A0A2W5BXV8"/>
<dbReference type="GO" id="GO:0005694">
    <property type="term" value="C:chromosome"/>
    <property type="evidence" value="ECO:0007669"/>
    <property type="project" value="TreeGrafter"/>
</dbReference>
<dbReference type="GO" id="GO:0007059">
    <property type="term" value="P:chromosome segregation"/>
    <property type="evidence" value="ECO:0007669"/>
    <property type="project" value="TreeGrafter"/>
</dbReference>
<dbReference type="PANTHER" id="PTHR33375:SF1">
    <property type="entry name" value="CHROMOSOME-PARTITIONING PROTEIN PARB-RELATED"/>
    <property type="match status" value="1"/>
</dbReference>
<dbReference type="PANTHER" id="PTHR33375">
    <property type="entry name" value="CHROMOSOME-PARTITIONING PROTEIN PARB-RELATED"/>
    <property type="match status" value="1"/>
</dbReference>
<proteinExistence type="predicted"/>
<dbReference type="InterPro" id="IPR036086">
    <property type="entry name" value="ParB/Sulfiredoxin_sf"/>
</dbReference>
<gene>
    <name evidence="2" type="ORF">DI623_13715</name>
</gene>
<protein>
    <recommendedName>
        <fullName evidence="1">ParB-like N-terminal domain-containing protein</fullName>
    </recommendedName>
</protein>
<dbReference type="SUPFAM" id="SSF110849">
    <property type="entry name" value="ParB/Sulfiredoxin"/>
    <property type="match status" value="1"/>
</dbReference>
<dbReference type="Gene3D" id="1.10.10.2830">
    <property type="match status" value="1"/>
</dbReference>
<evidence type="ECO:0000313" key="2">
    <source>
        <dbReference type="EMBL" id="PZO87915.1"/>
    </source>
</evidence>
<sequence length="369" mass="40323">MRSTSSSRERASRMAARPIEPSPEIVGHIFLVPLTDIELGQRLRPIDLDWADALANIMRNDGQLTPIEICKGSTAPYCVVAGGHRFVAAQRAGLAYILAREVSSDSAERRMREVQENLIKRDLDPIDRAAFMAELIALKKVQMGVDPAKDGRAASANSRWQKQLKEEAADANDTMTDAYGWSDEIAQRFGYSRRTIERDLLLHRRLLPSLVAQLRDNPIARNATQLRALAKQPDRLQRAIVELLVEGGARSVSEALATLNQRPKADPATKRLSAFIGTFQRMGAAEKKGALAQLAALLPAGFTLREGEETNKETNTAGLVAALDATFAIVAKLATGEEMVDDDEIEAARAQAQIALFEYRGIKIGGGAK</sequence>
<dbReference type="Pfam" id="PF02195">
    <property type="entry name" value="ParB_N"/>
    <property type="match status" value="1"/>
</dbReference>
<evidence type="ECO:0000313" key="3">
    <source>
        <dbReference type="Proteomes" id="UP000249066"/>
    </source>
</evidence>
<comment type="caution">
    <text evidence="2">The sequence shown here is derived from an EMBL/GenBank/DDBJ whole genome shotgun (WGS) entry which is preliminary data.</text>
</comment>
<organism evidence="2 3">
    <name type="scientific">Sphingomonas sanxanigenens</name>
    <dbReference type="NCBI Taxonomy" id="397260"/>
    <lineage>
        <taxon>Bacteria</taxon>
        <taxon>Pseudomonadati</taxon>
        <taxon>Pseudomonadota</taxon>
        <taxon>Alphaproteobacteria</taxon>
        <taxon>Sphingomonadales</taxon>
        <taxon>Sphingomonadaceae</taxon>
        <taxon>Sphingomonas</taxon>
    </lineage>
</organism>
<dbReference type="Proteomes" id="UP000249066">
    <property type="component" value="Unassembled WGS sequence"/>
</dbReference>
<dbReference type="EMBL" id="QFNN01000109">
    <property type="protein sequence ID" value="PZO87915.1"/>
    <property type="molecule type" value="Genomic_DNA"/>
</dbReference>
<feature type="domain" description="ParB-like N-terminal" evidence="1">
    <location>
        <begin position="30"/>
        <end position="118"/>
    </location>
</feature>
<dbReference type="SUPFAM" id="SSF109709">
    <property type="entry name" value="KorB DNA-binding domain-like"/>
    <property type="match status" value="1"/>
</dbReference>
<dbReference type="InterPro" id="IPR003115">
    <property type="entry name" value="ParB_N"/>
</dbReference>
<dbReference type="InterPro" id="IPR050336">
    <property type="entry name" value="Chromosome_partition/occlusion"/>
</dbReference>